<name>A0A7I9VFG2_9ACTN</name>
<comment type="caution">
    <text evidence="2">The sequence shown here is derived from an EMBL/GenBank/DDBJ whole genome shotgun (WGS) entry which is preliminary data.</text>
</comment>
<dbReference type="EMBL" id="BJOV01000005">
    <property type="protein sequence ID" value="GEE03853.1"/>
    <property type="molecule type" value="Genomic_DNA"/>
</dbReference>
<protein>
    <recommendedName>
        <fullName evidence="4">Type I-E CRISPR-associated protein Cse2/CasB</fullName>
    </recommendedName>
</protein>
<sequence length="215" mass="23325">MTTEEKTAAVPRTRRGIDAYVARRANELHAGAQKNSGAAVAAFAKLRRAASSEIGEDAAAWQTAFLGFATTDADYPFPTYDEQAVYTALTLYAFHQQSKTQAMHTDGPSLGAALNRLAYAAGSDAPSEPVVRRFNALVTADTVDEVHWHLRSLIGQLRSHGIALDYGMLADDLARLAGRDRTGAGESRRAVQLRWSRDFSRSPRPSDDSPAESTE</sequence>
<dbReference type="Proteomes" id="UP000444960">
    <property type="component" value="Unassembled WGS sequence"/>
</dbReference>
<evidence type="ECO:0000313" key="2">
    <source>
        <dbReference type="EMBL" id="GEE03853.1"/>
    </source>
</evidence>
<accession>A0A7I9VFG2</accession>
<dbReference type="OrthoDB" id="4808431at2"/>
<evidence type="ECO:0000313" key="3">
    <source>
        <dbReference type="Proteomes" id="UP000444960"/>
    </source>
</evidence>
<dbReference type="NCBIfam" id="TIGR02548">
    <property type="entry name" value="casB_cse2"/>
    <property type="match status" value="1"/>
</dbReference>
<keyword evidence="3" id="KW-1185">Reference proteome</keyword>
<organism evidence="2 3">
    <name type="scientific">Gordonia spumicola</name>
    <dbReference type="NCBI Taxonomy" id="589161"/>
    <lineage>
        <taxon>Bacteria</taxon>
        <taxon>Bacillati</taxon>
        <taxon>Actinomycetota</taxon>
        <taxon>Actinomycetes</taxon>
        <taxon>Mycobacteriales</taxon>
        <taxon>Gordoniaceae</taxon>
        <taxon>Gordonia</taxon>
    </lineage>
</organism>
<dbReference type="RefSeq" id="WP_161897300.1">
    <property type="nucleotide sequence ID" value="NZ_BJOV01000005.1"/>
</dbReference>
<dbReference type="Gene3D" id="1.10.520.40">
    <property type="entry name" value="CRISPR-associated protein Cse2"/>
    <property type="match status" value="1"/>
</dbReference>
<dbReference type="InterPro" id="IPR038287">
    <property type="entry name" value="Cse2_sf"/>
</dbReference>
<dbReference type="AlphaFoldDB" id="A0A7I9VFG2"/>
<dbReference type="CDD" id="cd09731">
    <property type="entry name" value="Cse2_I-E"/>
    <property type="match status" value="1"/>
</dbReference>
<feature type="compositionally biased region" description="Basic and acidic residues" evidence="1">
    <location>
        <begin position="194"/>
        <end position="207"/>
    </location>
</feature>
<proteinExistence type="predicted"/>
<reference evidence="3" key="1">
    <citation type="submission" date="2019-06" db="EMBL/GenBank/DDBJ databases">
        <title>Gordonia isolated from sludge of a wastewater treatment plant.</title>
        <authorList>
            <person name="Tamura T."/>
            <person name="Aoyama K."/>
            <person name="Kang Y."/>
            <person name="Saito S."/>
            <person name="Akiyama N."/>
            <person name="Yazawa K."/>
            <person name="Gonoi T."/>
            <person name="Mikami Y."/>
        </authorList>
    </citation>
    <scope>NUCLEOTIDE SEQUENCE [LARGE SCALE GENOMIC DNA]</scope>
    <source>
        <strain evidence="3">NBRC 107696</strain>
    </source>
</reference>
<gene>
    <name evidence="2" type="ORF">nbrc107696_42990</name>
</gene>
<dbReference type="InterPro" id="IPR013382">
    <property type="entry name" value="CRISPR-assoc_prot_Cse2"/>
</dbReference>
<evidence type="ECO:0008006" key="4">
    <source>
        <dbReference type="Google" id="ProtNLM"/>
    </source>
</evidence>
<dbReference type="Pfam" id="PF09485">
    <property type="entry name" value="CRISPR_Cse2"/>
    <property type="match status" value="1"/>
</dbReference>
<evidence type="ECO:0000256" key="1">
    <source>
        <dbReference type="SAM" id="MobiDB-lite"/>
    </source>
</evidence>
<feature type="region of interest" description="Disordered" evidence="1">
    <location>
        <begin position="194"/>
        <end position="215"/>
    </location>
</feature>